<accession>A0A9X3K7W5</accession>
<feature type="transmembrane region" description="Helical" evidence="1">
    <location>
        <begin position="36"/>
        <end position="57"/>
    </location>
</feature>
<evidence type="ECO:0000313" key="3">
    <source>
        <dbReference type="Proteomes" id="UP001141458"/>
    </source>
</evidence>
<comment type="caution">
    <text evidence="2">The sequence shown here is derived from an EMBL/GenBank/DDBJ whole genome shotgun (WGS) entry which is preliminary data.</text>
</comment>
<proteinExistence type="predicted"/>
<dbReference type="RefSeq" id="WP_269721030.1">
    <property type="nucleotide sequence ID" value="NZ_CP101408.1"/>
</dbReference>
<keyword evidence="1" id="KW-0472">Membrane</keyword>
<dbReference type="EMBL" id="JANDZV010000004">
    <property type="protein sequence ID" value="MCZ7407940.1"/>
    <property type="molecule type" value="Genomic_DNA"/>
</dbReference>
<keyword evidence="1" id="KW-1133">Transmembrane helix</keyword>
<feature type="transmembrane region" description="Helical" evidence="1">
    <location>
        <begin position="69"/>
        <end position="90"/>
    </location>
</feature>
<dbReference type="Proteomes" id="UP001141458">
    <property type="component" value="Unassembled WGS sequence"/>
</dbReference>
<evidence type="ECO:0000256" key="1">
    <source>
        <dbReference type="SAM" id="Phobius"/>
    </source>
</evidence>
<dbReference type="AlphaFoldDB" id="A0A9X3K7W5"/>
<sequence length="470" mass="57235">MEKIKSFCEKRNEIFTDWCSSKVDKWKKAIGNTYKYYFVISLILLLAIYFVSYTFVIVNSKDLLSLKFITTYTIFSIIYIYPSIYFYFYFEDLSIKFSKTYLFLYIGQLLEIYFTIILILKIIIEYRGDRIDYNCIIYFVVTFLLFRFTQLLLYYYVYCKESRFDFKKWIKRYYEGYGFKLRRIKNDLICNDIIHKNHYKIQYIEKMILNKFKTKENIVREKFLISKKEFILENLTLISIIPTIIGLIFSFCKFILSNIEKKNLQIYFSYESVSILYLCVIFIVLFSIISYIDYKNKKSYLYILDYIIENYDALSEKYNIKRLCIRDEFFNKYYLTTIFIEYSNKLIKQEELKDTIKFLEENGIQIIFCSNEIERKDIEKCLKNCNLFSYDYTILDKKEIGKIKIENNMKDKGDDDEFYQILSEKFGISTNEKFIISESEEKIKLKFVDFEDEYFCNFSEVLEFLQSKME</sequence>
<keyword evidence="1" id="KW-0812">Transmembrane</keyword>
<reference evidence="2" key="1">
    <citation type="submission" date="2022-07" db="EMBL/GenBank/DDBJ databases">
        <title>Parvimonas micra travels from the subgingival sulcus of the human oral cavity to the colorectal adenocarcinoma.</title>
        <authorList>
            <person name="Conde-Perez K."/>
            <person name="Buetas E."/>
            <person name="Aja-Macaya P."/>
            <person name="Martin-De Arribas E."/>
            <person name="Iglesias-Corras I."/>
            <person name="Trigo-Tasende N."/>
            <person name="Nasser-Ali M."/>
            <person name="Estevez L.S."/>
            <person name="Rumbo-Feal S."/>
            <person name="Otero-Alen B."/>
            <person name="Noguera J.F."/>
            <person name="Concha A."/>
            <person name="Pardinas-Lopez S."/>
            <person name="Carda-Dieguez M."/>
            <person name="Gomez-Randulfe I."/>
            <person name="Martinez-Lago N."/>
            <person name="Ladra S."/>
            <person name="Aparicio L.A."/>
            <person name="Bou G."/>
            <person name="Mira A."/>
            <person name="Vallejo J.A."/>
            <person name="Poza M."/>
        </authorList>
    </citation>
    <scope>NUCLEOTIDE SEQUENCE</scope>
    <source>
        <strain evidence="2">PM79KC-AC-4</strain>
    </source>
</reference>
<feature type="transmembrane region" description="Helical" evidence="1">
    <location>
        <begin position="230"/>
        <end position="256"/>
    </location>
</feature>
<feature type="transmembrane region" description="Helical" evidence="1">
    <location>
        <begin position="102"/>
        <end position="124"/>
    </location>
</feature>
<protein>
    <submittedName>
        <fullName evidence="2">Uncharacterized protein</fullName>
    </submittedName>
</protein>
<feature type="transmembrane region" description="Helical" evidence="1">
    <location>
        <begin position="136"/>
        <end position="158"/>
    </location>
</feature>
<gene>
    <name evidence="2" type="ORF">NND69_06160</name>
</gene>
<organism evidence="2 3">
    <name type="scientific">Parvimonas micra</name>
    <dbReference type="NCBI Taxonomy" id="33033"/>
    <lineage>
        <taxon>Bacteria</taxon>
        <taxon>Bacillati</taxon>
        <taxon>Bacillota</taxon>
        <taxon>Tissierellia</taxon>
        <taxon>Tissierellales</taxon>
        <taxon>Peptoniphilaceae</taxon>
        <taxon>Parvimonas</taxon>
    </lineage>
</organism>
<evidence type="ECO:0000313" key="2">
    <source>
        <dbReference type="EMBL" id="MCZ7407940.1"/>
    </source>
</evidence>
<feature type="transmembrane region" description="Helical" evidence="1">
    <location>
        <begin position="268"/>
        <end position="292"/>
    </location>
</feature>
<name>A0A9X3K7W5_9FIRM</name>